<gene>
    <name evidence="2" type="ORF">GGQ61_001790</name>
</gene>
<dbReference type="AlphaFoldDB" id="A0A840A0A3"/>
<sequence>MTKFSATLAGVATIALAAVPILALASGAQAAPVAVKVSDIDVGSARHAHALERRVSKAAADYCSAATVGRITLAAHQTCLKGARAEIQDKLAVRQALTGKPQELAQR</sequence>
<keyword evidence="1" id="KW-0732">Signal</keyword>
<protein>
    <submittedName>
        <fullName evidence="2">UrcA family protein</fullName>
    </submittedName>
</protein>
<dbReference type="InterPro" id="IPR030972">
    <property type="entry name" value="UrcA_uranyl"/>
</dbReference>
<feature type="signal peptide" evidence="1">
    <location>
        <begin position="1"/>
        <end position="30"/>
    </location>
</feature>
<evidence type="ECO:0000313" key="2">
    <source>
        <dbReference type="EMBL" id="MBB3891073.1"/>
    </source>
</evidence>
<dbReference type="NCBIfam" id="TIGR04433">
    <property type="entry name" value="UrcA_uranyl"/>
    <property type="match status" value="1"/>
</dbReference>
<reference evidence="2 3" key="1">
    <citation type="submission" date="2020-08" db="EMBL/GenBank/DDBJ databases">
        <title>Genomic Encyclopedia of Type Strains, Phase IV (KMG-IV): sequencing the most valuable type-strain genomes for metagenomic binning, comparative biology and taxonomic classification.</title>
        <authorList>
            <person name="Goeker M."/>
        </authorList>
    </citation>
    <scope>NUCLEOTIDE SEQUENCE [LARGE SCALE GENOMIC DNA]</scope>
    <source>
        <strain evidence="2 3">DSM 21793</strain>
    </source>
</reference>
<dbReference type="RefSeq" id="WP_183771639.1">
    <property type="nucleotide sequence ID" value="NZ_JACIDK010000002.1"/>
</dbReference>
<accession>A0A840A0A3</accession>
<name>A0A840A0A3_9CAUL</name>
<organism evidence="2 3">
    <name type="scientific">Phenylobacterium haematophilum</name>
    <dbReference type="NCBI Taxonomy" id="98513"/>
    <lineage>
        <taxon>Bacteria</taxon>
        <taxon>Pseudomonadati</taxon>
        <taxon>Pseudomonadota</taxon>
        <taxon>Alphaproteobacteria</taxon>
        <taxon>Caulobacterales</taxon>
        <taxon>Caulobacteraceae</taxon>
        <taxon>Phenylobacterium</taxon>
    </lineage>
</organism>
<comment type="caution">
    <text evidence="2">The sequence shown here is derived from an EMBL/GenBank/DDBJ whole genome shotgun (WGS) entry which is preliminary data.</text>
</comment>
<dbReference type="Proteomes" id="UP000530564">
    <property type="component" value="Unassembled WGS sequence"/>
</dbReference>
<proteinExistence type="predicted"/>
<evidence type="ECO:0000313" key="3">
    <source>
        <dbReference type="Proteomes" id="UP000530564"/>
    </source>
</evidence>
<evidence type="ECO:0000256" key="1">
    <source>
        <dbReference type="SAM" id="SignalP"/>
    </source>
</evidence>
<dbReference type="EMBL" id="JACIDK010000002">
    <property type="protein sequence ID" value="MBB3891073.1"/>
    <property type="molecule type" value="Genomic_DNA"/>
</dbReference>
<keyword evidence="3" id="KW-1185">Reference proteome</keyword>
<feature type="chain" id="PRO_5032799474" evidence="1">
    <location>
        <begin position="31"/>
        <end position="107"/>
    </location>
</feature>